<feature type="compositionally biased region" description="Basic and acidic residues" evidence="1">
    <location>
        <begin position="359"/>
        <end position="379"/>
    </location>
</feature>
<dbReference type="RefSeq" id="WP_075609085.1">
    <property type="nucleotide sequence ID" value="NZ_CP052766.1"/>
</dbReference>
<feature type="compositionally biased region" description="Basic residues" evidence="1">
    <location>
        <begin position="380"/>
        <end position="399"/>
    </location>
</feature>
<organism evidence="2 3">
    <name type="scientific">Alteromonas pelagimontana</name>
    <dbReference type="NCBI Taxonomy" id="1858656"/>
    <lineage>
        <taxon>Bacteria</taxon>
        <taxon>Pseudomonadati</taxon>
        <taxon>Pseudomonadota</taxon>
        <taxon>Gammaproteobacteria</taxon>
        <taxon>Alteromonadales</taxon>
        <taxon>Alteromonadaceae</taxon>
        <taxon>Alteromonas/Salinimonas group</taxon>
        <taxon>Alteromonas</taxon>
    </lineage>
</organism>
<sequence>MKLTTIEQSAKRLFDARVRHVKYRGLEELHNILEESYKLHERLKIVPGKKEGLQNIDEFLLLKALRNYSVHTGDFFGGVYTYDLEKLAPEFLRFHISLYQLCLINKNEVKRAINSEKPLLNYAQEQAKLEAINRQLIPYGDYYDLEPVVFNFIAKLYEELLPLRLSISGEGYSTIQDSYNEETRAGMSHYVPVEPIPFPFEKDKFMENLVPLGSGKLETRDEFENITTTGLNYLGYTLLQTEVPPGFEYLVDAHKTMAMELIGSKNEFIELAASLPHYMGAAVILDDEMKDINVRQFNIKQELAALQQHAIQINEKLLPTHDGELFILVCVSGKARQITPNLVYKDELFSFCEELSSHQNEKKSNQKNIKLRESTSTKENHKKAQSRKRKAASKARKRN</sequence>
<keyword evidence="3" id="KW-1185">Reference proteome</keyword>
<dbReference type="Proteomes" id="UP000219285">
    <property type="component" value="Chromosome"/>
</dbReference>
<evidence type="ECO:0000313" key="3">
    <source>
        <dbReference type="Proteomes" id="UP000219285"/>
    </source>
</evidence>
<evidence type="ECO:0000313" key="2">
    <source>
        <dbReference type="EMBL" id="QJR79589.1"/>
    </source>
</evidence>
<reference evidence="3" key="1">
    <citation type="submission" date="2014-12" db="EMBL/GenBank/DDBJ databases">
        <title>Complete genome sequence of a multi-drug resistant Klebsiella pneumoniae.</title>
        <authorList>
            <person name="Hua X."/>
            <person name="Chen Q."/>
            <person name="Li X."/>
            <person name="Feng Y."/>
            <person name="Ruan Z."/>
            <person name="Yu Y."/>
        </authorList>
    </citation>
    <scope>NUCLEOTIDE SEQUENCE [LARGE SCALE GENOMIC DNA]</scope>
    <source>
        <strain evidence="3">5.12</strain>
    </source>
</reference>
<proteinExistence type="predicted"/>
<accession>A0A6M4M9D8</accession>
<reference evidence="2 3" key="2">
    <citation type="submission" date="2020-04" db="EMBL/GenBank/DDBJ databases">
        <title>Complete genome sequence of Alteromonas pelagimontana 5.12T.</title>
        <authorList>
            <person name="Sinha R.K."/>
            <person name="Krishnan K.P."/>
            <person name="Kurian J.P."/>
        </authorList>
    </citation>
    <scope>NUCLEOTIDE SEQUENCE [LARGE SCALE GENOMIC DNA]</scope>
    <source>
        <strain evidence="2 3">5.12</strain>
    </source>
</reference>
<name>A0A6M4M9D8_9ALTE</name>
<protein>
    <submittedName>
        <fullName evidence="2">Uncharacterized protein</fullName>
    </submittedName>
</protein>
<dbReference type="AlphaFoldDB" id="A0A6M4M9D8"/>
<dbReference type="KEGG" id="apel:CA267_001650"/>
<gene>
    <name evidence="2" type="ORF">CA267_001650</name>
</gene>
<dbReference type="EMBL" id="CP052766">
    <property type="protein sequence ID" value="QJR79589.1"/>
    <property type="molecule type" value="Genomic_DNA"/>
</dbReference>
<dbReference type="OrthoDB" id="5820178at2"/>
<evidence type="ECO:0000256" key="1">
    <source>
        <dbReference type="SAM" id="MobiDB-lite"/>
    </source>
</evidence>
<feature type="region of interest" description="Disordered" evidence="1">
    <location>
        <begin position="359"/>
        <end position="399"/>
    </location>
</feature>